<sequence length="70" mass="7676">LMTCLVGHSVTILCSPHGPRQHMGNCASLKAYSCTLFSSPSSKLHQEPLLMILSLCNTAEIFKCKKEIRA</sequence>
<organism evidence="1">
    <name type="scientific">Arion vulgaris</name>
    <dbReference type="NCBI Taxonomy" id="1028688"/>
    <lineage>
        <taxon>Eukaryota</taxon>
        <taxon>Metazoa</taxon>
        <taxon>Spiralia</taxon>
        <taxon>Lophotrochozoa</taxon>
        <taxon>Mollusca</taxon>
        <taxon>Gastropoda</taxon>
        <taxon>Heterobranchia</taxon>
        <taxon>Euthyneura</taxon>
        <taxon>Panpulmonata</taxon>
        <taxon>Eupulmonata</taxon>
        <taxon>Stylommatophora</taxon>
        <taxon>Helicina</taxon>
        <taxon>Arionoidea</taxon>
        <taxon>Arionidae</taxon>
        <taxon>Arion</taxon>
    </lineage>
</organism>
<protein>
    <submittedName>
        <fullName evidence="1">Uncharacterized protein</fullName>
    </submittedName>
</protein>
<name>A0A0B6YQV8_9EUPU</name>
<dbReference type="AlphaFoldDB" id="A0A0B6YQV8"/>
<feature type="non-terminal residue" evidence="1">
    <location>
        <position position="70"/>
    </location>
</feature>
<gene>
    <name evidence="1" type="primary">ORF32217</name>
</gene>
<evidence type="ECO:0000313" key="1">
    <source>
        <dbReference type="EMBL" id="CEK58171.1"/>
    </source>
</evidence>
<proteinExistence type="predicted"/>
<reference evidence="1" key="1">
    <citation type="submission" date="2014-12" db="EMBL/GenBank/DDBJ databases">
        <title>Insight into the proteome of Arion vulgaris.</title>
        <authorList>
            <person name="Aradska J."/>
            <person name="Bulat T."/>
            <person name="Smidak R."/>
            <person name="Sarate P."/>
            <person name="Gangsoo J."/>
            <person name="Sialana F."/>
            <person name="Bilban M."/>
            <person name="Lubec G."/>
        </authorList>
    </citation>
    <scope>NUCLEOTIDE SEQUENCE</scope>
    <source>
        <tissue evidence="1">Skin</tissue>
    </source>
</reference>
<feature type="non-terminal residue" evidence="1">
    <location>
        <position position="1"/>
    </location>
</feature>
<dbReference type="EMBL" id="HACG01011306">
    <property type="protein sequence ID" value="CEK58171.1"/>
    <property type="molecule type" value="Transcribed_RNA"/>
</dbReference>
<accession>A0A0B6YQV8</accession>